<name>A0AAW1HU14_POPJA</name>
<gene>
    <name evidence="2" type="ORF">QE152_g39517</name>
</gene>
<dbReference type="GO" id="GO:0005634">
    <property type="term" value="C:nucleus"/>
    <property type="evidence" value="ECO:0007669"/>
    <property type="project" value="TreeGrafter"/>
</dbReference>
<dbReference type="InterPro" id="IPR050863">
    <property type="entry name" value="CenT-Element_Derived"/>
</dbReference>
<dbReference type="PANTHER" id="PTHR19303:SF74">
    <property type="entry name" value="POGO TRANSPOSABLE ELEMENT WITH KRAB DOMAIN"/>
    <property type="match status" value="1"/>
</dbReference>
<dbReference type="Gene3D" id="3.30.420.10">
    <property type="entry name" value="Ribonuclease H-like superfamily/Ribonuclease H"/>
    <property type="match status" value="1"/>
</dbReference>
<keyword evidence="2" id="KW-0540">Nuclease</keyword>
<keyword evidence="2" id="KW-0378">Hydrolase</keyword>
<keyword evidence="3" id="KW-1185">Reference proteome</keyword>
<accession>A0AAW1HU14</accession>
<dbReference type="Proteomes" id="UP001458880">
    <property type="component" value="Unassembled WGS sequence"/>
</dbReference>
<dbReference type="GO" id="GO:0003677">
    <property type="term" value="F:DNA binding"/>
    <property type="evidence" value="ECO:0007669"/>
    <property type="project" value="TreeGrafter"/>
</dbReference>
<feature type="domain" description="DDE-1" evidence="1">
    <location>
        <begin position="66"/>
        <end position="220"/>
    </location>
</feature>
<dbReference type="InterPro" id="IPR004875">
    <property type="entry name" value="DDE_SF_endonuclease_dom"/>
</dbReference>
<sequence length="345" mass="39156">MGLNKVAVSHFFKLLEETVDKYRLTGNRIYNCDETGITVNPKGHSKILSSKGKRQVEILTSAERGQTVTVEVCFSASGAFMPPPLVFPRKRIQKEFELGLPLGAIIKLGDSSWMNGEIFIDWFRKFVKFSGATRENPVLLLLDGHTSHTKNLDLIIYARDKGVVLLCFPPHCSHSLQPLDVAFMKPLSTYYEHETRTWLRSNHGKVVTLFQISTLFETAFINAATMKTAINAFQKTGIWPLNLQVFTEADYLPSDTTDIPRETERVEKSEITLQQTPATLEQTVTPILQNITPTAQVESINFEEQPHCSRDRTPARHIDNINIKIIDTHFHVPRSAPCMHFFIKM</sequence>
<comment type="caution">
    <text evidence="2">The sequence shown here is derived from an EMBL/GenBank/DDBJ whole genome shotgun (WGS) entry which is preliminary data.</text>
</comment>
<dbReference type="InterPro" id="IPR036397">
    <property type="entry name" value="RNaseH_sf"/>
</dbReference>
<evidence type="ECO:0000313" key="3">
    <source>
        <dbReference type="Proteomes" id="UP001458880"/>
    </source>
</evidence>
<reference evidence="2 3" key="1">
    <citation type="journal article" date="2024" name="BMC Genomics">
        <title>De novo assembly and annotation of Popillia japonica's genome with initial clues to its potential as an invasive pest.</title>
        <authorList>
            <person name="Cucini C."/>
            <person name="Boschi S."/>
            <person name="Funari R."/>
            <person name="Cardaioli E."/>
            <person name="Iannotti N."/>
            <person name="Marturano G."/>
            <person name="Paoli F."/>
            <person name="Bruttini M."/>
            <person name="Carapelli A."/>
            <person name="Frati F."/>
            <person name="Nardi F."/>
        </authorList>
    </citation>
    <scope>NUCLEOTIDE SEQUENCE [LARGE SCALE GENOMIC DNA]</scope>
    <source>
        <strain evidence="2">DMR45628</strain>
    </source>
</reference>
<dbReference type="PANTHER" id="PTHR19303">
    <property type="entry name" value="TRANSPOSON"/>
    <property type="match status" value="1"/>
</dbReference>
<protein>
    <submittedName>
        <fullName evidence="2">DDE superfamily endonuclease</fullName>
    </submittedName>
</protein>
<dbReference type="GO" id="GO:0004519">
    <property type="term" value="F:endonuclease activity"/>
    <property type="evidence" value="ECO:0007669"/>
    <property type="project" value="UniProtKB-KW"/>
</dbReference>
<evidence type="ECO:0000313" key="2">
    <source>
        <dbReference type="EMBL" id="KAK9679979.1"/>
    </source>
</evidence>
<evidence type="ECO:0000259" key="1">
    <source>
        <dbReference type="Pfam" id="PF03184"/>
    </source>
</evidence>
<dbReference type="AlphaFoldDB" id="A0AAW1HU14"/>
<proteinExistence type="predicted"/>
<keyword evidence="2" id="KW-0255">Endonuclease</keyword>
<dbReference type="Pfam" id="PF03184">
    <property type="entry name" value="DDE_1"/>
    <property type="match status" value="1"/>
</dbReference>
<organism evidence="2 3">
    <name type="scientific">Popillia japonica</name>
    <name type="common">Japanese beetle</name>
    <dbReference type="NCBI Taxonomy" id="7064"/>
    <lineage>
        <taxon>Eukaryota</taxon>
        <taxon>Metazoa</taxon>
        <taxon>Ecdysozoa</taxon>
        <taxon>Arthropoda</taxon>
        <taxon>Hexapoda</taxon>
        <taxon>Insecta</taxon>
        <taxon>Pterygota</taxon>
        <taxon>Neoptera</taxon>
        <taxon>Endopterygota</taxon>
        <taxon>Coleoptera</taxon>
        <taxon>Polyphaga</taxon>
        <taxon>Scarabaeiformia</taxon>
        <taxon>Scarabaeidae</taxon>
        <taxon>Rutelinae</taxon>
        <taxon>Popillia</taxon>
    </lineage>
</organism>
<dbReference type="EMBL" id="JASPKY010000949">
    <property type="protein sequence ID" value="KAK9679979.1"/>
    <property type="molecule type" value="Genomic_DNA"/>
</dbReference>